<dbReference type="InterPro" id="IPR029753">
    <property type="entry name" value="D-isomer_DH_CS"/>
</dbReference>
<evidence type="ECO:0000313" key="5">
    <source>
        <dbReference type="Proteomes" id="UP001499951"/>
    </source>
</evidence>
<dbReference type="PROSITE" id="PS00671">
    <property type="entry name" value="D_2_HYDROXYACID_DH_3"/>
    <property type="match status" value="1"/>
</dbReference>
<evidence type="ECO:0000259" key="3">
    <source>
        <dbReference type="Pfam" id="PF02826"/>
    </source>
</evidence>
<accession>A0ABN1F4W4</accession>
<feature type="domain" description="D-isomer specific 2-hydroxyacid dehydrogenase NAD-binding" evidence="3">
    <location>
        <begin position="102"/>
        <end position="275"/>
    </location>
</feature>
<gene>
    <name evidence="4" type="ORF">GCM10008942_34210</name>
</gene>
<dbReference type="Pfam" id="PF02826">
    <property type="entry name" value="2-Hacid_dh_C"/>
    <property type="match status" value="1"/>
</dbReference>
<evidence type="ECO:0000256" key="2">
    <source>
        <dbReference type="ARBA" id="ARBA00023027"/>
    </source>
</evidence>
<dbReference type="Gene3D" id="3.40.50.720">
    <property type="entry name" value="NAD(P)-binding Rossmann-like Domain"/>
    <property type="match status" value="2"/>
</dbReference>
<sequence length="310" mass="33650">MSKPTLLMIVSPKWKGLTEATLDNAEVVLEGRDAYAPGDIDYVMSFTPPPGKIASLPNVKAAFCLGAGVDGFLCDPDYPRQVPLVRFVDRTLSAEMAQYVLMHVLIQHRRQRFFDAAQRDGRWRQQTLLRRTEDTRIGFLGFGEIGSFAARHLIDLGFDVAAFSRSTKQMPGLTSFAGDDALPAFLARTDILICLMALTRKTAGILNAKTFAALPQGAFVINVARGGHLVEADLIAALDSGHLSGAVLDVFQEEPLPAASPLWHHANVTITPHIAAVSQTGVVLKYVHDGIAAFERGERPANIVDVDAAY</sequence>
<dbReference type="PANTHER" id="PTHR43333:SF1">
    <property type="entry name" value="D-ISOMER SPECIFIC 2-HYDROXYACID DEHYDROGENASE NAD-BINDING DOMAIN-CONTAINING PROTEIN"/>
    <property type="match status" value="1"/>
</dbReference>
<dbReference type="PANTHER" id="PTHR43333">
    <property type="entry name" value="2-HACID_DH_C DOMAIN-CONTAINING PROTEIN"/>
    <property type="match status" value="1"/>
</dbReference>
<dbReference type="CDD" id="cd12164">
    <property type="entry name" value="GDH_like_2"/>
    <property type="match status" value="1"/>
</dbReference>
<dbReference type="RefSeq" id="WP_166935319.1">
    <property type="nucleotide sequence ID" value="NZ_BAAADD010000009.1"/>
</dbReference>
<organism evidence="4 5">
    <name type="scientific">Rhizomicrobium electricum</name>
    <dbReference type="NCBI Taxonomy" id="480070"/>
    <lineage>
        <taxon>Bacteria</taxon>
        <taxon>Pseudomonadati</taxon>
        <taxon>Pseudomonadota</taxon>
        <taxon>Alphaproteobacteria</taxon>
        <taxon>Micropepsales</taxon>
        <taxon>Micropepsaceae</taxon>
        <taxon>Rhizomicrobium</taxon>
    </lineage>
</organism>
<dbReference type="InterPro" id="IPR036291">
    <property type="entry name" value="NAD(P)-bd_dom_sf"/>
</dbReference>
<keyword evidence="2" id="KW-0520">NAD</keyword>
<dbReference type="EMBL" id="BAAADD010000009">
    <property type="protein sequence ID" value="GAA0582460.1"/>
    <property type="molecule type" value="Genomic_DNA"/>
</dbReference>
<dbReference type="Proteomes" id="UP001499951">
    <property type="component" value="Unassembled WGS sequence"/>
</dbReference>
<comment type="caution">
    <text evidence="4">The sequence shown here is derived from an EMBL/GenBank/DDBJ whole genome shotgun (WGS) entry which is preliminary data.</text>
</comment>
<keyword evidence="1" id="KW-0560">Oxidoreductase</keyword>
<name>A0ABN1F4W4_9PROT</name>
<protein>
    <submittedName>
        <fullName evidence="4">Glyoxylate/hydroxypyruvate reductase A</fullName>
    </submittedName>
</protein>
<dbReference type="InterPro" id="IPR006140">
    <property type="entry name" value="D-isomer_DH_NAD-bd"/>
</dbReference>
<reference evidence="4 5" key="1">
    <citation type="journal article" date="2019" name="Int. J. Syst. Evol. Microbiol.">
        <title>The Global Catalogue of Microorganisms (GCM) 10K type strain sequencing project: providing services to taxonomists for standard genome sequencing and annotation.</title>
        <authorList>
            <consortium name="The Broad Institute Genomics Platform"/>
            <consortium name="The Broad Institute Genome Sequencing Center for Infectious Disease"/>
            <person name="Wu L."/>
            <person name="Ma J."/>
        </authorList>
    </citation>
    <scope>NUCLEOTIDE SEQUENCE [LARGE SCALE GENOMIC DNA]</scope>
    <source>
        <strain evidence="4 5">JCM 15089</strain>
    </source>
</reference>
<proteinExistence type="predicted"/>
<dbReference type="SUPFAM" id="SSF51735">
    <property type="entry name" value="NAD(P)-binding Rossmann-fold domains"/>
    <property type="match status" value="1"/>
</dbReference>
<keyword evidence="5" id="KW-1185">Reference proteome</keyword>
<evidence type="ECO:0000313" key="4">
    <source>
        <dbReference type="EMBL" id="GAA0582460.1"/>
    </source>
</evidence>
<evidence type="ECO:0000256" key="1">
    <source>
        <dbReference type="ARBA" id="ARBA00023002"/>
    </source>
</evidence>